<evidence type="ECO:0000313" key="16">
    <source>
        <dbReference type="Proteomes" id="UP000283738"/>
    </source>
</evidence>
<dbReference type="EMBL" id="QRHP01000025">
    <property type="protein sequence ID" value="RHF81572.1"/>
    <property type="molecule type" value="Genomic_DNA"/>
</dbReference>
<dbReference type="Proteomes" id="UP000266391">
    <property type="component" value="Unassembled WGS sequence"/>
</dbReference>
<dbReference type="EMBL" id="CYYR01000005">
    <property type="protein sequence ID" value="CUN64500.1"/>
    <property type="molecule type" value="Genomic_DNA"/>
</dbReference>
<keyword evidence="10" id="KW-1185">Reference proteome</keyword>
<dbReference type="Proteomes" id="UP000283701">
    <property type="component" value="Unassembled WGS sequence"/>
</dbReference>
<evidence type="ECO:0000313" key="14">
    <source>
        <dbReference type="Proteomes" id="UP000283492"/>
    </source>
</evidence>
<evidence type="ECO:0000313" key="13">
    <source>
        <dbReference type="Proteomes" id="UP000266391"/>
    </source>
</evidence>
<evidence type="ECO:0000313" key="7">
    <source>
        <dbReference type="EMBL" id="RHD03200.1"/>
    </source>
</evidence>
<dbReference type="EMBL" id="QSFX01000022">
    <property type="protein sequence ID" value="RHA87061.1"/>
    <property type="molecule type" value="Genomic_DNA"/>
</dbReference>
<evidence type="ECO:0000313" key="2">
    <source>
        <dbReference type="EMBL" id="CUN30309.1"/>
    </source>
</evidence>
<evidence type="ECO:0000313" key="6">
    <source>
        <dbReference type="EMBL" id="RHA87061.1"/>
    </source>
</evidence>
<dbReference type="Proteomes" id="UP000283492">
    <property type="component" value="Unassembled WGS sequence"/>
</dbReference>
<dbReference type="GeneID" id="75160942"/>
<evidence type="ECO:0000313" key="9">
    <source>
        <dbReference type="EMBL" id="RHF81572.1"/>
    </source>
</evidence>
<evidence type="ECO:0000313" key="4">
    <source>
        <dbReference type="EMBL" id="RGQ47640.1"/>
    </source>
</evidence>
<accession>A0A0M6WSH3</accession>
<name>A0A0M6WSH3_9FIRM</name>
<dbReference type="EMBL" id="CVRS01000084">
    <property type="protein sequence ID" value="CRL40652.1"/>
    <property type="molecule type" value="Genomic_DNA"/>
</dbReference>
<reference evidence="1" key="1">
    <citation type="submission" date="2015-05" db="EMBL/GenBank/DDBJ databases">
        <authorList>
            <person name="Wang D.B."/>
            <person name="Wang M."/>
        </authorList>
    </citation>
    <scope>NUCLEOTIDE SEQUENCE [LARGE SCALE GENOMIC DNA]</scope>
    <source>
        <strain evidence="1">L1-83</strain>
    </source>
</reference>
<dbReference type="Proteomes" id="UP000286271">
    <property type="component" value="Unassembled WGS sequence"/>
</dbReference>
<evidence type="ECO:0000313" key="3">
    <source>
        <dbReference type="EMBL" id="CUN64500.1"/>
    </source>
</evidence>
<dbReference type="OrthoDB" id="1923633at2"/>
<dbReference type="EMBL" id="QSKW01000022">
    <property type="protein sequence ID" value="RHE95842.1"/>
    <property type="molecule type" value="Genomic_DNA"/>
</dbReference>
<dbReference type="Proteomes" id="UP000285820">
    <property type="component" value="Unassembled WGS sequence"/>
</dbReference>
<evidence type="ECO:0000313" key="11">
    <source>
        <dbReference type="Proteomes" id="UP000095395"/>
    </source>
</evidence>
<dbReference type="EMBL" id="CYXX01000043">
    <property type="protein sequence ID" value="CUN30309.1"/>
    <property type="molecule type" value="Genomic_DNA"/>
</dbReference>
<evidence type="ECO:0000313" key="17">
    <source>
        <dbReference type="Proteomes" id="UP000285820"/>
    </source>
</evidence>
<dbReference type="AlphaFoldDB" id="A0A0M6WSH3"/>
<dbReference type="EMBL" id="QRTF01000024">
    <property type="protein sequence ID" value="RGQ47640.1"/>
    <property type="molecule type" value="Genomic_DNA"/>
</dbReference>
<evidence type="ECO:0000313" key="1">
    <source>
        <dbReference type="EMBL" id="CRL40652.1"/>
    </source>
</evidence>
<evidence type="ECO:0000313" key="15">
    <source>
        <dbReference type="Proteomes" id="UP000283701"/>
    </source>
</evidence>
<reference evidence="13 14" key="3">
    <citation type="submission" date="2018-08" db="EMBL/GenBank/DDBJ databases">
        <title>A genome reference for cultivated species of the human gut microbiota.</title>
        <authorList>
            <person name="Zou Y."/>
            <person name="Xue W."/>
            <person name="Luo G."/>
        </authorList>
    </citation>
    <scope>NUCLEOTIDE SEQUENCE [LARGE SCALE GENOMIC DNA]</scope>
    <source>
        <strain evidence="5 17">AF24-4</strain>
        <strain evidence="4 16">AF28-15</strain>
        <strain evidence="9 15">AM23-23AC</strain>
        <strain evidence="8 18">AM27-11</strain>
        <strain evidence="7 13">AM32-8LB</strain>
        <strain evidence="6 14">AM42-1AC</strain>
    </source>
</reference>
<evidence type="ECO:0000313" key="12">
    <source>
        <dbReference type="Proteomes" id="UP000095453"/>
    </source>
</evidence>
<dbReference type="Proteomes" id="UP000283738">
    <property type="component" value="Unassembled WGS sequence"/>
</dbReference>
<protein>
    <submittedName>
        <fullName evidence="4">Endosialidase</fullName>
    </submittedName>
</protein>
<reference evidence="10" key="2">
    <citation type="submission" date="2015-05" db="EMBL/GenBank/DDBJ databases">
        <authorList>
            <consortium name="Pathogen Informatics"/>
        </authorList>
    </citation>
    <scope>NUCLEOTIDE SEQUENCE [LARGE SCALE GENOMIC DNA]</scope>
    <source>
        <strain evidence="3 11">2789STDY5608835</strain>
        <strain evidence="2 12">2789STDY5608887</strain>
        <strain evidence="10">L1-83</strain>
    </source>
</reference>
<evidence type="ECO:0000313" key="5">
    <source>
        <dbReference type="EMBL" id="RGR66742.1"/>
    </source>
</evidence>
<dbReference type="Proteomes" id="UP000095395">
    <property type="component" value="Unassembled WGS sequence"/>
</dbReference>
<sequence length="136" mass="14804">MSAISELIRSEADGTISFGDYTLDAKAKLDNFGHQGDLYKVKTYKDITKLERNGMFVYESVPGTAAYHLNATDTGISFSVEGPEDAQITLELEEETEYEITVDGASAGKMKTNLGGKLTVSVELGEKPVEVQIQKC</sequence>
<dbReference type="EMBL" id="QRUN01000019">
    <property type="protein sequence ID" value="RGR66742.1"/>
    <property type="molecule type" value="Genomic_DNA"/>
</dbReference>
<evidence type="ECO:0000313" key="18">
    <source>
        <dbReference type="Proteomes" id="UP000286271"/>
    </source>
</evidence>
<dbReference type="Proteomes" id="UP000095453">
    <property type="component" value="Unassembled WGS sequence"/>
</dbReference>
<dbReference type="EMBL" id="QSIQ01000013">
    <property type="protein sequence ID" value="RHD03200.1"/>
    <property type="molecule type" value="Genomic_DNA"/>
</dbReference>
<dbReference type="STRING" id="360807.ERS852392_00963"/>
<gene>
    <name evidence="9" type="ORF">DW654_15385</name>
    <name evidence="8" type="ORF">DW707_12850</name>
    <name evidence="7" type="ORF">DW813_09780</name>
    <name evidence="6" type="ORF">DW914_12055</name>
    <name evidence="5" type="ORF">DWY29_12190</name>
    <name evidence="4" type="ORF">DWY96_10975</name>
    <name evidence="3" type="ORF">ERS852392_00963</name>
    <name evidence="2" type="ORF">ERS852444_03434</name>
    <name evidence="1" type="ORF">RIL183_27001</name>
</gene>
<evidence type="ECO:0000313" key="8">
    <source>
        <dbReference type="EMBL" id="RHE95842.1"/>
    </source>
</evidence>
<organism evidence="1 10">
    <name type="scientific">Roseburia inulinivorans</name>
    <dbReference type="NCBI Taxonomy" id="360807"/>
    <lineage>
        <taxon>Bacteria</taxon>
        <taxon>Bacillati</taxon>
        <taxon>Bacillota</taxon>
        <taxon>Clostridia</taxon>
        <taxon>Lachnospirales</taxon>
        <taxon>Lachnospiraceae</taxon>
        <taxon>Roseburia</taxon>
    </lineage>
</organism>
<evidence type="ECO:0000313" key="10">
    <source>
        <dbReference type="Proteomes" id="UP000049828"/>
    </source>
</evidence>
<proteinExistence type="predicted"/>
<dbReference type="Proteomes" id="UP000049828">
    <property type="component" value="Unassembled WGS sequence"/>
</dbReference>
<dbReference type="RefSeq" id="WP_007889250.1">
    <property type="nucleotide sequence ID" value="NZ_CABJFX010000022.1"/>
</dbReference>